<sequence length="100" mass="11700">MPWRVWRVWFFFSFCQWVTNTRFCCRVGRTLVLLPRLRHTQSQQTESSATKEEKKNPKKALQSNGTLVVVVGYSRLFDGCSIKLAAPSTKLKLIRIRETH</sequence>
<feature type="region of interest" description="Disordered" evidence="1">
    <location>
        <begin position="39"/>
        <end position="60"/>
    </location>
</feature>
<name>A0A2M4B4W9_9DIPT</name>
<organism evidence="3">
    <name type="scientific">Anopheles triannulatus</name>
    <dbReference type="NCBI Taxonomy" id="58253"/>
    <lineage>
        <taxon>Eukaryota</taxon>
        <taxon>Metazoa</taxon>
        <taxon>Ecdysozoa</taxon>
        <taxon>Arthropoda</taxon>
        <taxon>Hexapoda</taxon>
        <taxon>Insecta</taxon>
        <taxon>Pterygota</taxon>
        <taxon>Neoptera</taxon>
        <taxon>Endopterygota</taxon>
        <taxon>Diptera</taxon>
        <taxon>Nematocera</taxon>
        <taxon>Culicoidea</taxon>
        <taxon>Culicidae</taxon>
        <taxon>Anophelinae</taxon>
        <taxon>Anopheles</taxon>
    </lineage>
</organism>
<evidence type="ECO:0000256" key="2">
    <source>
        <dbReference type="SAM" id="SignalP"/>
    </source>
</evidence>
<evidence type="ECO:0000313" key="3">
    <source>
        <dbReference type="EMBL" id="MBW48095.1"/>
    </source>
</evidence>
<reference evidence="3" key="1">
    <citation type="submission" date="2018-01" db="EMBL/GenBank/DDBJ databases">
        <title>An insight into the sialome of Amazonian anophelines.</title>
        <authorList>
            <person name="Ribeiro J.M."/>
            <person name="Scarpassa V."/>
            <person name="Calvo E."/>
        </authorList>
    </citation>
    <scope>NUCLEOTIDE SEQUENCE</scope>
    <source>
        <tissue evidence="3">Salivary glands</tissue>
    </source>
</reference>
<evidence type="ECO:0000256" key="1">
    <source>
        <dbReference type="SAM" id="MobiDB-lite"/>
    </source>
</evidence>
<feature type="signal peptide" evidence="2">
    <location>
        <begin position="1"/>
        <end position="21"/>
    </location>
</feature>
<proteinExistence type="predicted"/>
<dbReference type="EMBL" id="GGFK01014774">
    <property type="protein sequence ID" value="MBW48095.1"/>
    <property type="molecule type" value="Transcribed_RNA"/>
</dbReference>
<accession>A0A2M4B4W9</accession>
<protein>
    <submittedName>
        <fullName evidence="3">Putative secreted protein</fullName>
    </submittedName>
</protein>
<keyword evidence="2" id="KW-0732">Signal</keyword>
<dbReference type="AlphaFoldDB" id="A0A2M4B4W9"/>
<feature type="chain" id="PRO_5014714367" evidence="2">
    <location>
        <begin position="22"/>
        <end position="100"/>
    </location>
</feature>